<organism evidence="1 2">
    <name type="scientific">Saccharibacter floricola DSM 15669</name>
    <dbReference type="NCBI Taxonomy" id="1123227"/>
    <lineage>
        <taxon>Bacteria</taxon>
        <taxon>Pseudomonadati</taxon>
        <taxon>Pseudomonadota</taxon>
        <taxon>Alphaproteobacteria</taxon>
        <taxon>Acetobacterales</taxon>
        <taxon>Acetobacteraceae</taxon>
        <taxon>Saccharibacter</taxon>
    </lineage>
</organism>
<gene>
    <name evidence="1" type="ORF">AA15669_1957</name>
</gene>
<accession>A0ABQ0P1B2</accession>
<dbReference type="Proteomes" id="UP001062901">
    <property type="component" value="Unassembled WGS sequence"/>
</dbReference>
<dbReference type="EMBL" id="BAQD01000147">
    <property type="protein sequence ID" value="GBQ08909.1"/>
    <property type="molecule type" value="Genomic_DNA"/>
</dbReference>
<keyword evidence="2" id="KW-1185">Reference proteome</keyword>
<evidence type="ECO:0000313" key="2">
    <source>
        <dbReference type="Proteomes" id="UP001062901"/>
    </source>
</evidence>
<sequence length="130" mass="14682">MECLSNALGPYGNMDITRDAVIAFLEREGTPNQYVGTLLYRLEGNEPSGQQKVWFHVLILNFLDQLPSTQTLGSVVATLKEAAAPPSYADQLETQARRCWVPGRRRRLKEQARKARLYERVRGSRLCTAS</sequence>
<reference evidence="1" key="1">
    <citation type="submission" date="2013-04" db="EMBL/GenBank/DDBJ databases">
        <title>The genome sequencing project of 58 acetic acid bacteria.</title>
        <authorList>
            <person name="Okamoto-Kainuma A."/>
            <person name="Ishikawa M."/>
            <person name="Umino S."/>
            <person name="Koizumi Y."/>
            <person name="Shiwa Y."/>
            <person name="Yoshikawa H."/>
            <person name="Matsutani M."/>
            <person name="Matsushita K."/>
        </authorList>
    </citation>
    <scope>NUCLEOTIDE SEQUENCE</scope>
    <source>
        <strain evidence="1">DSM 15669</strain>
    </source>
</reference>
<name>A0ABQ0P1B2_9PROT</name>
<proteinExistence type="predicted"/>
<protein>
    <submittedName>
        <fullName evidence="1">Uncharacterized protein</fullName>
    </submittedName>
</protein>
<evidence type="ECO:0000313" key="1">
    <source>
        <dbReference type="EMBL" id="GBQ08909.1"/>
    </source>
</evidence>
<comment type="caution">
    <text evidence="1">The sequence shown here is derived from an EMBL/GenBank/DDBJ whole genome shotgun (WGS) entry which is preliminary data.</text>
</comment>